<dbReference type="EMBL" id="QNTV01000023">
    <property type="protein sequence ID" value="RBA52667.1"/>
    <property type="molecule type" value="Genomic_DNA"/>
</dbReference>
<protein>
    <submittedName>
        <fullName evidence="2">Uncharacterized protein</fullName>
    </submittedName>
</protein>
<organism evidence="2 3">
    <name type="scientific">Stutzerimonas zhaodongensis</name>
    <dbReference type="NCBI Taxonomy" id="1176257"/>
    <lineage>
        <taxon>Bacteria</taxon>
        <taxon>Pseudomonadati</taxon>
        <taxon>Pseudomonadota</taxon>
        <taxon>Gammaproteobacteria</taxon>
        <taxon>Pseudomonadales</taxon>
        <taxon>Pseudomonadaceae</taxon>
        <taxon>Stutzerimonas</taxon>
    </lineage>
</organism>
<reference evidence="2 3" key="1">
    <citation type="submission" date="2018-06" db="EMBL/GenBank/DDBJ databases">
        <title>Whole genome sequencing of four bacterial strains from South Shetland trench revealing bio-synthetic gene clusters.</title>
        <authorList>
            <person name="Abdel-Mageed W.M."/>
            <person name="Lehri B."/>
            <person name="Jarmusch S.A."/>
            <person name="Miranda K."/>
            <person name="Goodfellow M."/>
            <person name="Jaspars M."/>
            <person name="Karlyshev A.V."/>
        </authorList>
    </citation>
    <scope>NUCLEOTIDE SEQUENCE [LARGE SCALE GENOMIC DNA]</scope>
    <source>
        <strain evidence="2 3">SST2</strain>
    </source>
</reference>
<sequence length="128" mass="13827">MLPYPASPEFPAALKARREFLGLSRSALARAANIHGVMPRRYEEPGCRDFARPRADSTWIALNMALGYDVPDEIQAALAQEEPTNSTNTDTPSTVSGVIKALTLAEAKAGLAITFGVDIDRIEITIRG</sequence>
<accession>A0A365PQI3</accession>
<name>A0A365PQI3_9GAMM</name>
<proteinExistence type="predicted"/>
<keyword evidence="4" id="KW-1185">Reference proteome</keyword>
<dbReference type="Proteomes" id="UP000252554">
    <property type="component" value="Unassembled WGS sequence"/>
</dbReference>
<dbReference type="Proteomes" id="UP000683436">
    <property type="component" value="Chromosome"/>
</dbReference>
<evidence type="ECO:0000313" key="2">
    <source>
        <dbReference type="EMBL" id="RBA52667.1"/>
    </source>
</evidence>
<evidence type="ECO:0000313" key="3">
    <source>
        <dbReference type="Proteomes" id="UP000252554"/>
    </source>
</evidence>
<dbReference type="RefSeq" id="WP_128121732.1">
    <property type="nucleotide sequence ID" value="NZ_CP076683.1"/>
</dbReference>
<reference evidence="1 4" key="2">
    <citation type="submission" date="2021-06" db="EMBL/GenBank/DDBJ databases">
        <title>Microbial metabolic specificity influences pelagic lipid remineralization.</title>
        <authorList>
            <person name="Behrendt L."/>
            <person name="Hunter J.E."/>
            <person name="Alcolombri U."/>
            <person name="Smriga S."/>
            <person name="Mincer T."/>
            <person name="Lowenstein D.P."/>
            <person name="Peaudecerf F.J."/>
            <person name="Fernandez V.I."/>
            <person name="Fredricks H."/>
            <person name="Almblad H."/>
            <person name="Harrison J.J."/>
            <person name="Stocker R."/>
            <person name="Van Mooy B.A.S."/>
        </authorList>
    </citation>
    <scope>NUCLEOTIDE SEQUENCE [LARGE SCALE GENOMIC DNA]</scope>
    <source>
        <strain evidence="1 4">A252</strain>
    </source>
</reference>
<evidence type="ECO:0000313" key="1">
    <source>
        <dbReference type="EMBL" id="QWV17932.1"/>
    </source>
</evidence>
<dbReference type="AlphaFoldDB" id="A0A365PQI3"/>
<evidence type="ECO:0000313" key="4">
    <source>
        <dbReference type="Proteomes" id="UP000683436"/>
    </source>
</evidence>
<gene>
    <name evidence="2" type="ORF">DQ403_20480</name>
    <name evidence="1" type="ORF">KQ248_04345</name>
</gene>
<dbReference type="EMBL" id="CP076683">
    <property type="protein sequence ID" value="QWV17932.1"/>
    <property type="molecule type" value="Genomic_DNA"/>
</dbReference>